<dbReference type="GO" id="GO:0010411">
    <property type="term" value="P:xyloglucan metabolic process"/>
    <property type="evidence" value="ECO:0007669"/>
    <property type="project" value="TreeGrafter"/>
</dbReference>
<name>A0A9Q1N792_9SOLA</name>
<evidence type="ECO:0000313" key="9">
    <source>
        <dbReference type="EMBL" id="KAJ8573954.1"/>
    </source>
</evidence>
<protein>
    <recommendedName>
        <fullName evidence="8">Cas1p 10 TM acyl transferase domain-containing protein</fullName>
    </recommendedName>
</protein>
<evidence type="ECO:0000256" key="7">
    <source>
        <dbReference type="ARBA" id="ARBA00023180"/>
    </source>
</evidence>
<sequence length="131" mass="15211">MLDTDNCLHILAECYPIFSWLQMAWEVTLETSISQIHIWLRSGVLDGQPKKLLCLVPEYPLMNFMPTTVIYVAVSHRLFELTNTLKSTFIPMKDDKRLGYLRCWCKSVRTLNEGRQFVSQLQPATVSFSHD</sequence>
<dbReference type="Pfam" id="PF07779">
    <property type="entry name" value="Cas1_AcylT"/>
    <property type="match status" value="1"/>
</dbReference>
<dbReference type="InterPro" id="IPR012419">
    <property type="entry name" value="Cas1_AcylTrans_dom"/>
</dbReference>
<organism evidence="9 10">
    <name type="scientific">Anisodus acutangulus</name>
    <dbReference type="NCBI Taxonomy" id="402998"/>
    <lineage>
        <taxon>Eukaryota</taxon>
        <taxon>Viridiplantae</taxon>
        <taxon>Streptophyta</taxon>
        <taxon>Embryophyta</taxon>
        <taxon>Tracheophyta</taxon>
        <taxon>Spermatophyta</taxon>
        <taxon>Magnoliopsida</taxon>
        <taxon>eudicotyledons</taxon>
        <taxon>Gunneridae</taxon>
        <taxon>Pentapetalae</taxon>
        <taxon>asterids</taxon>
        <taxon>lamiids</taxon>
        <taxon>Solanales</taxon>
        <taxon>Solanaceae</taxon>
        <taxon>Solanoideae</taxon>
        <taxon>Hyoscyameae</taxon>
        <taxon>Anisodus</taxon>
    </lineage>
</organism>
<dbReference type="GO" id="GO:0016020">
    <property type="term" value="C:membrane"/>
    <property type="evidence" value="ECO:0007669"/>
    <property type="project" value="UniProtKB-SubCell"/>
</dbReference>
<dbReference type="GO" id="GO:0009834">
    <property type="term" value="P:plant-type secondary cell wall biogenesis"/>
    <property type="evidence" value="ECO:0007669"/>
    <property type="project" value="TreeGrafter"/>
</dbReference>
<gene>
    <name evidence="9" type="ORF">K7X08_010465</name>
</gene>
<evidence type="ECO:0000256" key="5">
    <source>
        <dbReference type="ARBA" id="ARBA00022989"/>
    </source>
</evidence>
<reference evidence="10" key="1">
    <citation type="journal article" date="2023" name="Proc. Natl. Acad. Sci. U.S.A.">
        <title>Genomic and structural basis for evolution of tropane alkaloid biosynthesis.</title>
        <authorList>
            <person name="Wanga Y.-J."/>
            <person name="Taina T."/>
            <person name="Yua J.-Y."/>
            <person name="Lia J."/>
            <person name="Xua B."/>
            <person name="Chenc J."/>
            <person name="D'Auriad J.C."/>
            <person name="Huanga J.-P."/>
            <person name="Huanga S.-X."/>
        </authorList>
    </citation>
    <scope>NUCLEOTIDE SEQUENCE [LARGE SCALE GENOMIC DNA]</scope>
    <source>
        <strain evidence="10">cv. KIB-2019</strain>
    </source>
</reference>
<comment type="caution">
    <text evidence="9">The sequence shown here is derived from an EMBL/GenBank/DDBJ whole genome shotgun (WGS) entry which is preliminary data.</text>
</comment>
<evidence type="ECO:0000313" key="10">
    <source>
        <dbReference type="Proteomes" id="UP001152561"/>
    </source>
</evidence>
<evidence type="ECO:0000256" key="1">
    <source>
        <dbReference type="ARBA" id="ARBA00004141"/>
    </source>
</evidence>
<dbReference type="PANTHER" id="PTHR13533:SF48">
    <property type="entry name" value="PROTEIN REDUCED WALL ACETYLATION 2"/>
    <property type="match status" value="1"/>
</dbReference>
<keyword evidence="5" id="KW-1133">Transmembrane helix</keyword>
<evidence type="ECO:0000256" key="2">
    <source>
        <dbReference type="ARBA" id="ARBA00010666"/>
    </source>
</evidence>
<keyword evidence="6" id="KW-0472">Membrane</keyword>
<dbReference type="OrthoDB" id="1932925at2759"/>
<keyword evidence="7" id="KW-0325">Glycoprotein</keyword>
<evidence type="ECO:0000256" key="3">
    <source>
        <dbReference type="ARBA" id="ARBA00022679"/>
    </source>
</evidence>
<dbReference type="GO" id="GO:0016407">
    <property type="term" value="F:acetyltransferase activity"/>
    <property type="evidence" value="ECO:0007669"/>
    <property type="project" value="TreeGrafter"/>
</dbReference>
<comment type="subcellular location">
    <subcellularLocation>
        <location evidence="1">Membrane</location>
        <topology evidence="1">Multi-pass membrane protein</topology>
    </subcellularLocation>
</comment>
<dbReference type="Proteomes" id="UP001152561">
    <property type="component" value="Unassembled WGS sequence"/>
</dbReference>
<dbReference type="GO" id="GO:0005794">
    <property type="term" value="C:Golgi apparatus"/>
    <property type="evidence" value="ECO:0007669"/>
    <property type="project" value="TreeGrafter"/>
</dbReference>
<dbReference type="EMBL" id="JAJAGQ010000001">
    <property type="protein sequence ID" value="KAJ8573954.1"/>
    <property type="molecule type" value="Genomic_DNA"/>
</dbReference>
<dbReference type="GO" id="GO:0045492">
    <property type="term" value="P:xylan biosynthetic process"/>
    <property type="evidence" value="ECO:0007669"/>
    <property type="project" value="TreeGrafter"/>
</dbReference>
<evidence type="ECO:0000259" key="8">
    <source>
        <dbReference type="Pfam" id="PF07779"/>
    </source>
</evidence>
<feature type="domain" description="Cas1p 10 TM acyl transferase" evidence="8">
    <location>
        <begin position="25"/>
        <end position="96"/>
    </location>
</feature>
<evidence type="ECO:0000256" key="4">
    <source>
        <dbReference type="ARBA" id="ARBA00022692"/>
    </source>
</evidence>
<proteinExistence type="inferred from homology"/>
<evidence type="ECO:0000256" key="6">
    <source>
        <dbReference type="ARBA" id="ARBA00023136"/>
    </source>
</evidence>
<dbReference type="PANTHER" id="PTHR13533">
    <property type="entry name" value="N-ACETYLNEURAMINATE 9-O-ACETYLTRANSFERASE"/>
    <property type="match status" value="1"/>
</dbReference>
<keyword evidence="10" id="KW-1185">Reference proteome</keyword>
<keyword evidence="3" id="KW-0808">Transferase</keyword>
<comment type="similarity">
    <text evidence="2">Belongs to the PC-esterase family. CASD1 subfamily.</text>
</comment>
<accession>A0A9Q1N792</accession>
<keyword evidence="4" id="KW-0812">Transmembrane</keyword>
<dbReference type="AlphaFoldDB" id="A0A9Q1N792"/>